<feature type="non-terminal residue" evidence="1">
    <location>
        <position position="108"/>
    </location>
</feature>
<dbReference type="Proteomes" id="UP000831701">
    <property type="component" value="Chromosome 18"/>
</dbReference>
<reference evidence="1" key="1">
    <citation type="submission" date="2022-04" db="EMBL/GenBank/DDBJ databases">
        <title>Jade perch genome.</title>
        <authorList>
            <person name="Chao B."/>
        </authorList>
    </citation>
    <scope>NUCLEOTIDE SEQUENCE</scope>
    <source>
        <strain evidence="1">CB-2022</strain>
    </source>
</reference>
<sequence>MFMDLCQKKVACSLWVGSEILPSGGGVQVSRDLVRMLPVHLPLEVFQVHPTGKRPWGRPKTRWRDYKSHLPWECLGIPPKELERVLLERGMSGLPCSACCLHNLWMLD</sequence>
<dbReference type="EMBL" id="CM041548">
    <property type="protein sequence ID" value="KAI3358475.1"/>
    <property type="molecule type" value="Genomic_DNA"/>
</dbReference>
<proteinExistence type="predicted"/>
<evidence type="ECO:0000313" key="1">
    <source>
        <dbReference type="EMBL" id="KAI3358475.1"/>
    </source>
</evidence>
<name>A0ACB8VS13_9TELE</name>
<evidence type="ECO:0000313" key="2">
    <source>
        <dbReference type="Proteomes" id="UP000831701"/>
    </source>
</evidence>
<gene>
    <name evidence="1" type="ORF">L3Q82_014705</name>
</gene>
<accession>A0ACB8VS13</accession>
<keyword evidence="2" id="KW-1185">Reference proteome</keyword>
<protein>
    <submittedName>
        <fullName evidence="1">Uncharacterized protein</fullName>
    </submittedName>
</protein>
<comment type="caution">
    <text evidence="1">The sequence shown here is derived from an EMBL/GenBank/DDBJ whole genome shotgun (WGS) entry which is preliminary data.</text>
</comment>
<organism evidence="1 2">
    <name type="scientific">Scortum barcoo</name>
    <name type="common">barcoo grunter</name>
    <dbReference type="NCBI Taxonomy" id="214431"/>
    <lineage>
        <taxon>Eukaryota</taxon>
        <taxon>Metazoa</taxon>
        <taxon>Chordata</taxon>
        <taxon>Craniata</taxon>
        <taxon>Vertebrata</taxon>
        <taxon>Euteleostomi</taxon>
        <taxon>Actinopterygii</taxon>
        <taxon>Neopterygii</taxon>
        <taxon>Teleostei</taxon>
        <taxon>Neoteleostei</taxon>
        <taxon>Acanthomorphata</taxon>
        <taxon>Eupercaria</taxon>
        <taxon>Centrarchiformes</taxon>
        <taxon>Terapontoidei</taxon>
        <taxon>Terapontidae</taxon>
        <taxon>Scortum</taxon>
    </lineage>
</organism>